<dbReference type="GO" id="GO:0016020">
    <property type="term" value="C:membrane"/>
    <property type="evidence" value="ECO:0007669"/>
    <property type="project" value="UniProtKB-SubCell"/>
</dbReference>
<keyword evidence="7 16" id="KW-0808">Transferase</keyword>
<evidence type="ECO:0000256" key="13">
    <source>
        <dbReference type="ARBA" id="ARBA00023264"/>
    </source>
</evidence>
<comment type="similarity">
    <text evidence="3 16">Belongs to the CDP-alcohol phosphatidyltransferase class-I family.</text>
</comment>
<evidence type="ECO:0000313" key="18">
    <source>
        <dbReference type="EMBL" id="AVD71557.1"/>
    </source>
</evidence>
<dbReference type="KEGG" id="deo:CAY53_08830"/>
<accession>A0A2L1GPK5</accession>
<organism evidence="18 19">
    <name type="scientific">Desulfobulbus oralis</name>
    <dbReference type="NCBI Taxonomy" id="1986146"/>
    <lineage>
        <taxon>Bacteria</taxon>
        <taxon>Pseudomonadati</taxon>
        <taxon>Thermodesulfobacteriota</taxon>
        <taxon>Desulfobulbia</taxon>
        <taxon>Desulfobulbales</taxon>
        <taxon>Desulfobulbaceae</taxon>
        <taxon>Desulfobulbus</taxon>
    </lineage>
</organism>
<comment type="subcellular location">
    <subcellularLocation>
        <location evidence="1">Membrane</location>
        <topology evidence="1">Multi-pass membrane protein</topology>
    </subcellularLocation>
</comment>
<dbReference type="PANTHER" id="PTHR14269:SF62">
    <property type="entry name" value="CDP-DIACYLGLYCEROL--GLYCEROL-3-PHOSPHATE 3-PHOSPHATIDYLTRANSFERASE 1, CHLOROPLASTIC"/>
    <property type="match status" value="1"/>
</dbReference>
<dbReference type="AlphaFoldDB" id="A0A2L1GPK5"/>
<keyword evidence="6" id="KW-0444">Lipid biosynthesis</keyword>
<evidence type="ECO:0000256" key="4">
    <source>
        <dbReference type="ARBA" id="ARBA00013170"/>
    </source>
</evidence>
<dbReference type="EMBL" id="CP021255">
    <property type="protein sequence ID" value="AVD71557.1"/>
    <property type="molecule type" value="Genomic_DNA"/>
</dbReference>
<proteinExistence type="inferred from homology"/>
<dbReference type="PIRSF" id="PIRSF000847">
    <property type="entry name" value="Phos_ph_gly_syn"/>
    <property type="match status" value="1"/>
</dbReference>
<name>A0A2L1GPK5_9BACT</name>
<dbReference type="OrthoDB" id="9796672at2"/>
<evidence type="ECO:0000256" key="6">
    <source>
        <dbReference type="ARBA" id="ARBA00022516"/>
    </source>
</evidence>
<reference evidence="18 19" key="1">
    <citation type="journal article" date="2018" name="MBio">
        <title>Insights into the evolution of host association through the isolation and characterization of a novel human periodontal pathobiont, Desulfobulbus oralis.</title>
        <authorList>
            <person name="Cross K.L."/>
            <person name="Chirania P."/>
            <person name="Xiong W."/>
            <person name="Beall C.J."/>
            <person name="Elkins J.G."/>
            <person name="Giannone R.J."/>
            <person name="Griffen A.L."/>
            <person name="Guss A.M."/>
            <person name="Hettich R.L."/>
            <person name="Joshi S.S."/>
            <person name="Mokrzan E.M."/>
            <person name="Martin R.K."/>
            <person name="Zhulin I.B."/>
            <person name="Leys E.J."/>
            <person name="Podar M."/>
        </authorList>
    </citation>
    <scope>NUCLEOTIDE SEQUENCE [LARGE SCALE GENOMIC DNA]</scope>
    <source>
        <strain evidence="18 19">ORNL</strain>
    </source>
</reference>
<evidence type="ECO:0000256" key="3">
    <source>
        <dbReference type="ARBA" id="ARBA00010441"/>
    </source>
</evidence>
<evidence type="ECO:0000256" key="7">
    <source>
        <dbReference type="ARBA" id="ARBA00022679"/>
    </source>
</evidence>
<dbReference type="NCBIfam" id="TIGR00560">
    <property type="entry name" value="pgsA"/>
    <property type="match status" value="1"/>
</dbReference>
<dbReference type="InterPro" id="IPR043130">
    <property type="entry name" value="CDP-OH_PTrfase_TM_dom"/>
</dbReference>
<gene>
    <name evidence="18" type="ORF">CAY53_08830</name>
</gene>
<dbReference type="Gene3D" id="1.20.120.1760">
    <property type="match status" value="1"/>
</dbReference>
<dbReference type="GO" id="GO:0046474">
    <property type="term" value="P:glycerophospholipid biosynthetic process"/>
    <property type="evidence" value="ECO:0007669"/>
    <property type="project" value="TreeGrafter"/>
</dbReference>
<keyword evidence="12" id="KW-0594">Phospholipid biosynthesis</keyword>
<dbReference type="EC" id="2.7.8.5" evidence="4 15"/>
<evidence type="ECO:0000256" key="15">
    <source>
        <dbReference type="NCBIfam" id="TIGR00560"/>
    </source>
</evidence>
<feature type="transmembrane region" description="Helical" evidence="17">
    <location>
        <begin position="7"/>
        <end position="30"/>
    </location>
</feature>
<keyword evidence="19" id="KW-1185">Reference proteome</keyword>
<keyword evidence="11 17" id="KW-0472">Membrane</keyword>
<evidence type="ECO:0000256" key="10">
    <source>
        <dbReference type="ARBA" id="ARBA00023098"/>
    </source>
</evidence>
<sequence length="189" mass="20979">MKTHRKVLTIPNLITGGRFLLTAVLMFLLMRPQTTGTALLALLVFILAACSDWVDGYLARRWESVTILGKLMDPLADKVLVATAMLMLIPLGRIPAWLVLVIIVREFVITGLRGVAASTGTVVAASFLGKLKSTSQYIGLGFLIFPEHLLSFLPIYSIGRCIMYVALVLTVWSGLDYFYKLRSIFVEER</sequence>
<keyword evidence="13" id="KW-1208">Phospholipid metabolism</keyword>
<evidence type="ECO:0000256" key="2">
    <source>
        <dbReference type="ARBA" id="ARBA00005042"/>
    </source>
</evidence>
<evidence type="ECO:0000256" key="12">
    <source>
        <dbReference type="ARBA" id="ARBA00023209"/>
    </source>
</evidence>
<dbReference type="InterPro" id="IPR048254">
    <property type="entry name" value="CDP_ALCOHOL_P_TRANSF_CS"/>
</dbReference>
<evidence type="ECO:0000256" key="1">
    <source>
        <dbReference type="ARBA" id="ARBA00004141"/>
    </source>
</evidence>
<evidence type="ECO:0000256" key="14">
    <source>
        <dbReference type="ARBA" id="ARBA00048586"/>
    </source>
</evidence>
<dbReference type="InterPro" id="IPR000462">
    <property type="entry name" value="CDP-OH_P_trans"/>
</dbReference>
<evidence type="ECO:0000256" key="16">
    <source>
        <dbReference type="RuleBase" id="RU003750"/>
    </source>
</evidence>
<dbReference type="Proteomes" id="UP000239867">
    <property type="component" value="Chromosome"/>
</dbReference>
<evidence type="ECO:0000256" key="5">
    <source>
        <dbReference type="ARBA" id="ARBA00014944"/>
    </source>
</evidence>
<protein>
    <recommendedName>
        <fullName evidence="5 15">CDP-diacylglycerol--glycerol-3-phosphate 3-phosphatidyltransferase</fullName>
        <ecNumber evidence="4 15">2.7.8.5</ecNumber>
    </recommendedName>
</protein>
<dbReference type="Pfam" id="PF01066">
    <property type="entry name" value="CDP-OH_P_transf"/>
    <property type="match status" value="1"/>
</dbReference>
<evidence type="ECO:0000256" key="8">
    <source>
        <dbReference type="ARBA" id="ARBA00022692"/>
    </source>
</evidence>
<evidence type="ECO:0000256" key="11">
    <source>
        <dbReference type="ARBA" id="ARBA00023136"/>
    </source>
</evidence>
<dbReference type="PROSITE" id="PS00379">
    <property type="entry name" value="CDP_ALCOHOL_P_TRANSF"/>
    <property type="match status" value="1"/>
</dbReference>
<keyword evidence="8 17" id="KW-0812">Transmembrane</keyword>
<evidence type="ECO:0000256" key="17">
    <source>
        <dbReference type="SAM" id="Phobius"/>
    </source>
</evidence>
<dbReference type="InterPro" id="IPR050324">
    <property type="entry name" value="CDP-alcohol_PTase-I"/>
</dbReference>
<evidence type="ECO:0000313" key="19">
    <source>
        <dbReference type="Proteomes" id="UP000239867"/>
    </source>
</evidence>
<dbReference type="PANTHER" id="PTHR14269">
    <property type="entry name" value="CDP-DIACYLGLYCEROL--GLYCEROL-3-PHOSPHATE 3-PHOSPHATIDYLTRANSFERASE-RELATED"/>
    <property type="match status" value="1"/>
</dbReference>
<feature type="transmembrane region" description="Helical" evidence="17">
    <location>
        <begin position="110"/>
        <end position="128"/>
    </location>
</feature>
<dbReference type="GO" id="GO:0008444">
    <property type="term" value="F:CDP-diacylglycerol-glycerol-3-phosphate 3-phosphatidyltransferase activity"/>
    <property type="evidence" value="ECO:0007669"/>
    <property type="project" value="UniProtKB-UniRule"/>
</dbReference>
<dbReference type="InterPro" id="IPR004570">
    <property type="entry name" value="Phosphatidylglycerol_P_synth"/>
</dbReference>
<comment type="catalytic activity">
    <reaction evidence="14">
        <text>a CDP-1,2-diacyl-sn-glycerol + sn-glycerol 3-phosphate = a 1,2-diacyl-sn-glycero-3-phospho-(1'-sn-glycero-3'-phosphate) + CMP + H(+)</text>
        <dbReference type="Rhea" id="RHEA:12593"/>
        <dbReference type="ChEBI" id="CHEBI:15378"/>
        <dbReference type="ChEBI" id="CHEBI:57597"/>
        <dbReference type="ChEBI" id="CHEBI:58332"/>
        <dbReference type="ChEBI" id="CHEBI:60110"/>
        <dbReference type="ChEBI" id="CHEBI:60377"/>
        <dbReference type="EC" id="2.7.8.5"/>
    </reaction>
</comment>
<comment type="pathway">
    <text evidence="2">Phospholipid metabolism; phosphatidylglycerol biosynthesis; phosphatidylglycerol from CDP-diacylglycerol: step 1/2.</text>
</comment>
<evidence type="ECO:0000256" key="9">
    <source>
        <dbReference type="ARBA" id="ARBA00022989"/>
    </source>
</evidence>
<keyword evidence="10" id="KW-0443">Lipid metabolism</keyword>
<dbReference type="RefSeq" id="WP_104936806.1">
    <property type="nucleotide sequence ID" value="NZ_CP021255.1"/>
</dbReference>
<keyword evidence="9 17" id="KW-1133">Transmembrane helix</keyword>
<feature type="transmembrane region" description="Helical" evidence="17">
    <location>
        <begin position="79"/>
        <end position="104"/>
    </location>
</feature>